<reference evidence="1" key="1">
    <citation type="submission" date="2022-10" db="EMBL/GenBank/DDBJ databases">
        <title>Novel sulphate-reducing endosymbionts in the free-living metamonad Anaeramoeba.</title>
        <authorList>
            <person name="Jerlstrom-Hultqvist J."/>
            <person name="Cepicka I."/>
            <person name="Gallot-Lavallee L."/>
            <person name="Salas-Leiva D."/>
            <person name="Curtis B.A."/>
            <person name="Zahonova K."/>
            <person name="Pipaliya S."/>
            <person name="Dacks J."/>
            <person name="Roger A.J."/>
        </authorList>
    </citation>
    <scope>NUCLEOTIDE SEQUENCE</scope>
    <source>
        <strain evidence="1">BMAN</strain>
    </source>
</reference>
<evidence type="ECO:0000313" key="1">
    <source>
        <dbReference type="EMBL" id="KAJ5077926.1"/>
    </source>
</evidence>
<dbReference type="EMBL" id="JAPDFW010000056">
    <property type="protein sequence ID" value="KAJ5077926.1"/>
    <property type="molecule type" value="Genomic_DNA"/>
</dbReference>
<proteinExistence type="predicted"/>
<name>A0A9Q0LSJ2_ANAIG</name>
<dbReference type="InterPro" id="IPR016024">
    <property type="entry name" value="ARM-type_fold"/>
</dbReference>
<organism evidence="1 2">
    <name type="scientific">Anaeramoeba ignava</name>
    <name type="common">Anaerobic marine amoeba</name>
    <dbReference type="NCBI Taxonomy" id="1746090"/>
    <lineage>
        <taxon>Eukaryota</taxon>
        <taxon>Metamonada</taxon>
        <taxon>Anaeramoebidae</taxon>
        <taxon>Anaeramoeba</taxon>
    </lineage>
</organism>
<evidence type="ECO:0000313" key="2">
    <source>
        <dbReference type="Proteomes" id="UP001149090"/>
    </source>
</evidence>
<keyword evidence="2" id="KW-1185">Reference proteome</keyword>
<dbReference type="SUPFAM" id="SSF48371">
    <property type="entry name" value="ARM repeat"/>
    <property type="match status" value="1"/>
</dbReference>
<sequence length="221" mass="25210">MGIIFKMGFAYGLVSILLPGRVEHDLRDTVVSIFRVLVDISCKTGISSSNTPYIGALASFLTTKEITELRTRLGRYLEWEGELEQIFFGYLVHQDKNTSNLSVYLFTTMLIQSEYDQHQLFILDVLVTAIDSFPESFSNVHHLILPKLLNILSQTQNIHVQKSALKLTDFLLSSNFEKKPEVLSNLGFKNLHKFIGFSEISYDREQRGKMISNIIEVVSKN</sequence>
<gene>
    <name evidence="1" type="ORF">M0811_05616</name>
</gene>
<protein>
    <submittedName>
        <fullName evidence="1">Uncharacterized protein</fullName>
    </submittedName>
</protein>
<accession>A0A9Q0LSJ2</accession>
<dbReference type="Proteomes" id="UP001149090">
    <property type="component" value="Unassembled WGS sequence"/>
</dbReference>
<dbReference type="AlphaFoldDB" id="A0A9Q0LSJ2"/>
<comment type="caution">
    <text evidence="1">The sequence shown here is derived from an EMBL/GenBank/DDBJ whole genome shotgun (WGS) entry which is preliminary data.</text>
</comment>